<feature type="signal peptide" evidence="2">
    <location>
        <begin position="1"/>
        <end position="19"/>
    </location>
</feature>
<evidence type="ECO:0000256" key="2">
    <source>
        <dbReference type="SAM" id="SignalP"/>
    </source>
</evidence>
<dbReference type="EMBL" id="SWBQ01000005">
    <property type="protein sequence ID" value="TKC04282.1"/>
    <property type="molecule type" value="Genomic_DNA"/>
</dbReference>
<evidence type="ECO:0008006" key="5">
    <source>
        <dbReference type="Google" id="ProtNLM"/>
    </source>
</evidence>
<dbReference type="OrthoDB" id="9881706at2"/>
<dbReference type="RefSeq" id="WP_136837275.1">
    <property type="nucleotide sequence ID" value="NZ_SWBQ01000005.1"/>
</dbReference>
<accession>A0A4U1CD88</accession>
<keyword evidence="4" id="KW-1185">Reference proteome</keyword>
<dbReference type="Proteomes" id="UP000307244">
    <property type="component" value="Unassembled WGS sequence"/>
</dbReference>
<feature type="compositionally biased region" description="Polar residues" evidence="1">
    <location>
        <begin position="111"/>
        <end position="125"/>
    </location>
</feature>
<proteinExistence type="predicted"/>
<keyword evidence="2" id="KW-0732">Signal</keyword>
<comment type="caution">
    <text evidence="3">The sequence shown here is derived from an EMBL/GenBank/DDBJ whole genome shotgun (WGS) entry which is preliminary data.</text>
</comment>
<feature type="chain" id="PRO_5020984345" description="DUF4148 domain-containing protein" evidence="2">
    <location>
        <begin position="20"/>
        <end position="139"/>
    </location>
</feature>
<name>A0A4U1CD88_9SPHI</name>
<evidence type="ECO:0000313" key="4">
    <source>
        <dbReference type="Proteomes" id="UP000307244"/>
    </source>
</evidence>
<reference evidence="3 4" key="1">
    <citation type="submission" date="2019-04" db="EMBL/GenBank/DDBJ databases">
        <title>Pedobacter sp. RP-3-15 sp. nov., isolated from Arctic soil.</title>
        <authorList>
            <person name="Dahal R.H."/>
            <person name="Kim D.-U."/>
        </authorList>
    </citation>
    <scope>NUCLEOTIDE SEQUENCE [LARGE SCALE GENOMIC DNA]</scope>
    <source>
        <strain evidence="3 4">RP-3-15</strain>
    </source>
</reference>
<sequence>MKSILPAIILSLISAVAIAQSPVQKQNQEPVKPQTQPLAPAQAVSSVGKLAGAGGGAAAASYAATGRVTAPTANPADSTKNAAQRRRVEVLKSNKTGDPNAITLNPLYESQGLSGQNPAARSINESGVSVKSDSKPKKK</sequence>
<feature type="compositionally biased region" description="Polar residues" evidence="1">
    <location>
        <begin position="71"/>
        <end position="82"/>
    </location>
</feature>
<evidence type="ECO:0000256" key="1">
    <source>
        <dbReference type="SAM" id="MobiDB-lite"/>
    </source>
</evidence>
<organism evidence="3 4">
    <name type="scientific">Pedobacter frigoris</name>
    <dbReference type="NCBI Taxonomy" id="2571272"/>
    <lineage>
        <taxon>Bacteria</taxon>
        <taxon>Pseudomonadati</taxon>
        <taxon>Bacteroidota</taxon>
        <taxon>Sphingobacteriia</taxon>
        <taxon>Sphingobacteriales</taxon>
        <taxon>Sphingobacteriaceae</taxon>
        <taxon>Pedobacter</taxon>
    </lineage>
</organism>
<dbReference type="AlphaFoldDB" id="A0A4U1CD88"/>
<feature type="region of interest" description="Disordered" evidence="1">
    <location>
        <begin position="69"/>
        <end position="139"/>
    </location>
</feature>
<gene>
    <name evidence="3" type="ORF">FA047_16990</name>
</gene>
<evidence type="ECO:0000313" key="3">
    <source>
        <dbReference type="EMBL" id="TKC04282.1"/>
    </source>
</evidence>
<protein>
    <recommendedName>
        <fullName evidence="5">DUF4148 domain-containing protein</fullName>
    </recommendedName>
</protein>